<evidence type="ECO:0000256" key="6">
    <source>
        <dbReference type="ARBA" id="ARBA00023146"/>
    </source>
</evidence>
<evidence type="ECO:0000256" key="2">
    <source>
        <dbReference type="ARBA" id="ARBA00022598"/>
    </source>
</evidence>
<dbReference type="GO" id="GO:0005829">
    <property type="term" value="C:cytosol"/>
    <property type="evidence" value="ECO:0007669"/>
    <property type="project" value="TreeGrafter"/>
</dbReference>
<evidence type="ECO:0000256" key="5">
    <source>
        <dbReference type="ARBA" id="ARBA00022917"/>
    </source>
</evidence>
<dbReference type="GO" id="GO:0005524">
    <property type="term" value="F:ATP binding"/>
    <property type="evidence" value="ECO:0007669"/>
    <property type="project" value="UniProtKB-KW"/>
</dbReference>
<dbReference type="InterPro" id="IPR002303">
    <property type="entry name" value="Valyl-tRNA_ligase"/>
</dbReference>
<dbReference type="Proteomes" id="UP000177199">
    <property type="component" value="Unassembled WGS sequence"/>
</dbReference>
<evidence type="ECO:0000313" key="11">
    <source>
        <dbReference type="EMBL" id="OGK30894.1"/>
    </source>
</evidence>
<reference evidence="11 12" key="1">
    <citation type="journal article" date="2016" name="Nat. Commun.">
        <title>Thousands of microbial genomes shed light on interconnected biogeochemical processes in an aquifer system.</title>
        <authorList>
            <person name="Anantharaman K."/>
            <person name="Brown C.T."/>
            <person name="Hug L.A."/>
            <person name="Sharon I."/>
            <person name="Castelle C.J."/>
            <person name="Probst A.J."/>
            <person name="Thomas B.C."/>
            <person name="Singh A."/>
            <person name="Wilkins M.J."/>
            <person name="Karaoz U."/>
            <person name="Brodie E.L."/>
            <person name="Williams K.H."/>
            <person name="Hubbard S.S."/>
            <person name="Banfield J.F."/>
        </authorList>
    </citation>
    <scope>NUCLEOTIDE SEQUENCE [LARGE SCALE GENOMIC DNA]</scope>
</reference>
<sequence length="226" mass="26441">MLGYFITEKPQFKMVYLHGIVRDEKGQKMSKSKGNVIDPLEKVDKYGADAVRASLVFNTKEGADISLSDARIQGMRNFANKVWNIGRFIHMNLQTRNSKFEIRLVPRSPKDEVGNNSKNLNSKILNELEKEFEREKKSFHKHMKNYKFAFAFDLVYEFLWHRYADYYLEALKDELAAGNIKAGELLFKIYIENLKFLHPFIPFVTEAVWGTFYGENKSILNESYEV</sequence>
<dbReference type="GO" id="GO:0006438">
    <property type="term" value="P:valyl-tRNA aminoacylation"/>
    <property type="evidence" value="ECO:0007669"/>
    <property type="project" value="InterPro"/>
</dbReference>
<dbReference type="InterPro" id="IPR009080">
    <property type="entry name" value="tRNAsynth_Ia_anticodon-bd"/>
</dbReference>
<dbReference type="InterPro" id="IPR002300">
    <property type="entry name" value="aa-tRNA-synth_Ia"/>
</dbReference>
<dbReference type="Pfam" id="PF00133">
    <property type="entry name" value="tRNA-synt_1"/>
    <property type="match status" value="1"/>
</dbReference>
<dbReference type="GO" id="GO:0004832">
    <property type="term" value="F:valine-tRNA ligase activity"/>
    <property type="evidence" value="ECO:0007669"/>
    <property type="project" value="UniProtKB-EC"/>
</dbReference>
<accession>A0A1F7HIN5</accession>
<name>A0A1F7HIN5_9BACT</name>
<evidence type="ECO:0000256" key="7">
    <source>
        <dbReference type="ARBA" id="ARBA00029936"/>
    </source>
</evidence>
<organism evidence="11 12">
    <name type="scientific">Candidatus Roizmanbacteria bacterium RIFCSPHIGHO2_12_FULL_33_9</name>
    <dbReference type="NCBI Taxonomy" id="1802045"/>
    <lineage>
        <taxon>Bacteria</taxon>
        <taxon>Candidatus Roizmaniibacteriota</taxon>
    </lineage>
</organism>
<evidence type="ECO:0000313" key="12">
    <source>
        <dbReference type="Proteomes" id="UP000177199"/>
    </source>
</evidence>
<keyword evidence="6" id="KW-0030">Aminoacyl-tRNA synthetase</keyword>
<comment type="caution">
    <text evidence="11">The sequence shown here is derived from an EMBL/GenBank/DDBJ whole genome shotgun (WGS) entry which is preliminary data.</text>
</comment>
<feature type="domain" description="Methionyl/Valyl/Leucyl/Isoleucyl-tRNA synthetase anticodon-binding" evidence="10">
    <location>
        <begin position="129"/>
        <end position="224"/>
    </location>
</feature>
<keyword evidence="5" id="KW-0648">Protein biosynthesis</keyword>
<dbReference type="SUPFAM" id="SSF52374">
    <property type="entry name" value="Nucleotidylyl transferase"/>
    <property type="match status" value="1"/>
</dbReference>
<dbReference type="SUPFAM" id="SSF47323">
    <property type="entry name" value="Anticodon-binding domain of a subclass of class I aminoacyl-tRNA synthetases"/>
    <property type="match status" value="1"/>
</dbReference>
<dbReference type="InterPro" id="IPR013155">
    <property type="entry name" value="M/V/L/I-tRNA-synth_anticd-bd"/>
</dbReference>
<evidence type="ECO:0000256" key="3">
    <source>
        <dbReference type="ARBA" id="ARBA00022741"/>
    </source>
</evidence>
<dbReference type="Pfam" id="PF08264">
    <property type="entry name" value="Anticodon_1"/>
    <property type="match status" value="1"/>
</dbReference>
<dbReference type="Gene3D" id="1.10.730.10">
    <property type="entry name" value="Isoleucyl-tRNA Synthetase, Domain 1"/>
    <property type="match status" value="1"/>
</dbReference>
<protein>
    <recommendedName>
        <fullName evidence="1">valine--tRNA ligase</fullName>
        <ecNumber evidence="1">6.1.1.9</ecNumber>
    </recommendedName>
    <alternativeName>
        <fullName evidence="7">Valyl-tRNA synthetase</fullName>
    </alternativeName>
</protein>
<keyword evidence="3" id="KW-0547">Nucleotide-binding</keyword>
<keyword evidence="2" id="KW-0436">Ligase</keyword>
<keyword evidence="4" id="KW-0067">ATP-binding</keyword>
<proteinExistence type="predicted"/>
<evidence type="ECO:0000259" key="10">
    <source>
        <dbReference type="Pfam" id="PF08264"/>
    </source>
</evidence>
<dbReference type="PANTHER" id="PTHR11946:SF93">
    <property type="entry name" value="VALINE--TRNA LIGASE, CHLOROPLASTIC_MITOCHONDRIAL 2"/>
    <property type="match status" value="1"/>
</dbReference>
<dbReference type="AlphaFoldDB" id="A0A1F7HIN5"/>
<evidence type="ECO:0000256" key="8">
    <source>
        <dbReference type="ARBA" id="ARBA00047552"/>
    </source>
</evidence>
<evidence type="ECO:0000259" key="9">
    <source>
        <dbReference type="Pfam" id="PF00133"/>
    </source>
</evidence>
<evidence type="ECO:0000256" key="4">
    <source>
        <dbReference type="ARBA" id="ARBA00022840"/>
    </source>
</evidence>
<evidence type="ECO:0000256" key="1">
    <source>
        <dbReference type="ARBA" id="ARBA00013169"/>
    </source>
</evidence>
<comment type="catalytic activity">
    <reaction evidence="8">
        <text>tRNA(Val) + L-valine + ATP = L-valyl-tRNA(Val) + AMP + diphosphate</text>
        <dbReference type="Rhea" id="RHEA:10704"/>
        <dbReference type="Rhea" id="RHEA-COMP:9672"/>
        <dbReference type="Rhea" id="RHEA-COMP:9708"/>
        <dbReference type="ChEBI" id="CHEBI:30616"/>
        <dbReference type="ChEBI" id="CHEBI:33019"/>
        <dbReference type="ChEBI" id="CHEBI:57762"/>
        <dbReference type="ChEBI" id="CHEBI:78442"/>
        <dbReference type="ChEBI" id="CHEBI:78537"/>
        <dbReference type="ChEBI" id="CHEBI:456215"/>
        <dbReference type="EC" id="6.1.1.9"/>
    </reaction>
</comment>
<dbReference type="EC" id="6.1.1.9" evidence="1"/>
<feature type="domain" description="Aminoacyl-tRNA synthetase class Ia" evidence="9">
    <location>
        <begin position="1"/>
        <end position="68"/>
    </location>
</feature>
<dbReference type="EMBL" id="MFZV01000040">
    <property type="protein sequence ID" value="OGK30894.1"/>
    <property type="molecule type" value="Genomic_DNA"/>
</dbReference>
<dbReference type="PANTHER" id="PTHR11946">
    <property type="entry name" value="VALYL-TRNA SYNTHETASES"/>
    <property type="match status" value="1"/>
</dbReference>
<gene>
    <name evidence="11" type="ORF">A3F29_03500</name>
</gene>